<evidence type="ECO:0000256" key="3">
    <source>
        <dbReference type="SAM" id="Phobius"/>
    </source>
</evidence>
<dbReference type="InterPro" id="IPR002397">
    <property type="entry name" value="Cyt_P450_B"/>
</dbReference>
<keyword evidence="2 4" id="KW-0560">Oxidoreductase</keyword>
<dbReference type="InterPro" id="IPR036396">
    <property type="entry name" value="Cyt_P450_sf"/>
</dbReference>
<organism evidence="4 5">
    <name type="scientific">Roseovarius albus</name>
    <dbReference type="NCBI Taxonomy" id="1247867"/>
    <lineage>
        <taxon>Bacteria</taxon>
        <taxon>Pseudomonadati</taxon>
        <taxon>Pseudomonadota</taxon>
        <taxon>Alphaproteobacteria</taxon>
        <taxon>Rhodobacterales</taxon>
        <taxon>Roseobacteraceae</taxon>
        <taxon>Roseovarius</taxon>
    </lineage>
</organism>
<evidence type="ECO:0000313" key="4">
    <source>
        <dbReference type="EMBL" id="SLN59603.1"/>
    </source>
</evidence>
<reference evidence="4 5" key="1">
    <citation type="submission" date="2017-03" db="EMBL/GenBank/DDBJ databases">
        <authorList>
            <person name="Afonso C.L."/>
            <person name="Miller P.J."/>
            <person name="Scott M.A."/>
            <person name="Spackman E."/>
            <person name="Goraichik I."/>
            <person name="Dimitrov K.M."/>
            <person name="Suarez D.L."/>
            <person name="Swayne D.E."/>
        </authorList>
    </citation>
    <scope>NUCLEOTIDE SEQUENCE [LARGE SCALE GENOMIC DNA]</scope>
    <source>
        <strain evidence="4 5">CECT 7450</strain>
    </source>
</reference>
<accession>A0A1X6ZRV4</accession>
<dbReference type="EMBL" id="FWFX01000010">
    <property type="protein sequence ID" value="SLN59603.1"/>
    <property type="molecule type" value="Genomic_DNA"/>
</dbReference>
<sequence length="411" mass="45941">MNGLESKNPLRESGAIGTWLANAMMAAAPAGFAALRRFKPILKLRNVVIVSRYDDVREVFSRDEEFDTPYIENIHVLTGGEDFFLGLQQGAAYQAAKRAMLSVFRTEDLIWLGDMAEERAEKIVDESGAELEIVDQLVRKVTFDLYMDYIGIPQVPTENIDVWSTRLFEYQFAGSPKDKELRAEVDAIAPALRAHITDEIVKRKSNGVTKGDVLGRCLKAQSDGEAIFTDDFIRTNLLCMLVGGPPQVPMVVPQAMEQLLRRPKALDAARKAAEADDDDRLGAIVMEAARFDPLAPVLPRIVLRDTEIARGTSRQCKVPKGATIYVGFASAMMDPRRIGNPKEFDPYRGAHEYVHFGHGLHECFGLHMNRATLHRILKPVLKRKALSRSPGQAGRLQKRKIFADRLVVRIS</sequence>
<dbReference type="Gene3D" id="1.10.630.10">
    <property type="entry name" value="Cytochrome P450"/>
    <property type="match status" value="1"/>
</dbReference>
<keyword evidence="2" id="KW-0503">Monooxygenase</keyword>
<evidence type="ECO:0000256" key="1">
    <source>
        <dbReference type="ARBA" id="ARBA00010617"/>
    </source>
</evidence>
<keyword evidence="5" id="KW-1185">Reference proteome</keyword>
<dbReference type="GO" id="GO:0005506">
    <property type="term" value="F:iron ion binding"/>
    <property type="evidence" value="ECO:0007669"/>
    <property type="project" value="InterPro"/>
</dbReference>
<protein>
    <submittedName>
        <fullName evidence="4">Erythromycin C-12 hydroxylase</fullName>
        <ecNumber evidence="4">1.14.13.154</ecNumber>
    </submittedName>
</protein>
<dbReference type="AlphaFoldDB" id="A0A1X6ZRV4"/>
<dbReference type="InterPro" id="IPR001128">
    <property type="entry name" value="Cyt_P450"/>
</dbReference>
<dbReference type="PRINTS" id="PR00359">
    <property type="entry name" value="BP450"/>
</dbReference>
<proteinExistence type="inferred from homology"/>
<dbReference type="RefSeq" id="WP_085806719.1">
    <property type="nucleotide sequence ID" value="NZ_FWFX01000010.1"/>
</dbReference>
<dbReference type="PANTHER" id="PTHR46696:SF1">
    <property type="entry name" value="CYTOCHROME P450 YJIB-RELATED"/>
    <property type="match status" value="1"/>
</dbReference>
<dbReference type="Pfam" id="PF00067">
    <property type="entry name" value="p450"/>
    <property type="match status" value="1"/>
</dbReference>
<name>A0A1X6ZRV4_9RHOB</name>
<dbReference type="PANTHER" id="PTHR46696">
    <property type="entry name" value="P450, PUTATIVE (EUROFUNG)-RELATED"/>
    <property type="match status" value="1"/>
</dbReference>
<dbReference type="GO" id="GO:0004497">
    <property type="term" value="F:monooxygenase activity"/>
    <property type="evidence" value="ECO:0007669"/>
    <property type="project" value="UniProtKB-KW"/>
</dbReference>
<dbReference type="InterPro" id="IPR017972">
    <property type="entry name" value="Cyt_P450_CS"/>
</dbReference>
<evidence type="ECO:0000256" key="2">
    <source>
        <dbReference type="RuleBase" id="RU000461"/>
    </source>
</evidence>
<keyword evidence="3" id="KW-0472">Membrane</keyword>
<dbReference type="PROSITE" id="PS00086">
    <property type="entry name" value="CYTOCHROME_P450"/>
    <property type="match status" value="1"/>
</dbReference>
<comment type="similarity">
    <text evidence="1 2">Belongs to the cytochrome P450 family.</text>
</comment>
<dbReference type="EC" id="1.14.13.154" evidence="4"/>
<evidence type="ECO:0000313" key="5">
    <source>
        <dbReference type="Proteomes" id="UP000193061"/>
    </source>
</evidence>
<keyword evidence="3" id="KW-0812">Transmembrane</keyword>
<keyword evidence="3" id="KW-1133">Transmembrane helix</keyword>
<keyword evidence="2" id="KW-0349">Heme</keyword>
<feature type="transmembrane region" description="Helical" evidence="3">
    <location>
        <begin position="16"/>
        <end position="35"/>
    </location>
</feature>
<dbReference type="GO" id="GO:0020037">
    <property type="term" value="F:heme binding"/>
    <property type="evidence" value="ECO:0007669"/>
    <property type="project" value="InterPro"/>
</dbReference>
<gene>
    <name evidence="4" type="primary">eryK</name>
    <name evidence="4" type="ORF">ROA7450_03088</name>
</gene>
<keyword evidence="2" id="KW-0408">Iron</keyword>
<dbReference type="GO" id="GO:0016705">
    <property type="term" value="F:oxidoreductase activity, acting on paired donors, with incorporation or reduction of molecular oxygen"/>
    <property type="evidence" value="ECO:0007669"/>
    <property type="project" value="InterPro"/>
</dbReference>
<dbReference type="Proteomes" id="UP000193061">
    <property type="component" value="Unassembled WGS sequence"/>
</dbReference>
<dbReference type="OrthoDB" id="236246at2"/>
<dbReference type="SUPFAM" id="SSF48264">
    <property type="entry name" value="Cytochrome P450"/>
    <property type="match status" value="1"/>
</dbReference>
<keyword evidence="2" id="KW-0479">Metal-binding</keyword>